<sequence>MAIILFIRSPWGQNIIKNKLTSYVSDKTNTVVEIERLFITFDGDVALDGLYLEDKKGDTLLYSGALEADIPLWDLITGNGITIDDVEWSNVRANISRQDTMSGYNFQFLIDALAGDPSQTTPQNEETSSGSTQLTLGDFELEDIKVSYVDEVTNMDMQVDLGSFDLRMSETKLDSMVFVADRVYLNDTDFSFEQTGPMPESNDSTSTPLPRFVVEDFRVKNTNIDYSSTPDNLDFNTDISTLNVQEAQVNLGEMSYKASSLTMNNSDLRLDMTESNDAATDKTTSGEIPWPPIDIDVDRLSLDDYTFEYYLNGAKVSEGNFNPNAIRLSQLQLNATNFVLKDRFVNLDLAHLFLKEGSGISVNQLQFDARLSNKGLDLKGLNARVNSNRLAGSVTMSYPSLEAIMDRPSTVNAALDLNQIKIDLEELYRFQPALQENPYVQTLAKKNITGYVTASGQMDDIQFKEINFNWGGTTRITASGSLQHPTVPDSLSFRLPDVQITTQKSDVLAFVPQDQLSINLPKEIRLQGDIAGTMTKVDADVLLATNEGSITVDASTAFGDQLAFDGKLNVDSLNLGTLLENEKLGKLNLSLTATGSGSTLSDLDAKLDATVEGFTYEDYNINDLTLTGDIKNGQGEIRSDYTDEFLNLNLTAGVELDSITSKIDLSLGVIGANLKGIGLTRRDVRTAFKLDASLEGNTKDYDVDAEIIDGVAVLNNEAYLLGNFDLKAHVEPDTTAVKIQNRILDLTLNSNTDPGGLGAALQNHFERYVTETPQTDTITNPVNLTVSATLSEAPILSEVFLPGITEMDTISINMNFKEKERKLTSSLHAPLIIYAGTTVDSLHAVVDSDKEHLDFELAFKNIQSGPIDIQKTVFDGKVADNVVNLDFISYADAEKLIHIKSKIIQNQEQRYEFSLDTSELIFNRNQWNVNPNNKLVITKTNIEAYDFVLTRQPEGQAGNTKRVELVNNVPNIKGEHIGMELGNWPFQTLFTYLNPDEKLAEGDVNGYFAVEFPFEKPALVADLTVNKFKVMEQDMGKIALNAQSKNGIDYTADMEINGGLIDIDLTGDYRPNPTSAQIDLDLNLNRIDMKAVEAFSLGELQNAQGEITGKIDIDGTIADPQYDGQLNFKEADFLIKKLNAAFTLANERIKINNEAIAMNGFTITDEKKNDLVVSGKIGTENFLNPTFDLTLKADDFHILNSDEDDFDLFYGTASFNADATLTGDLKLPVLKGKLVVKEDTNVSYVLPPQQTQIASMQGVVMFVNKENPDSILTESEEEVYTVSGLDITAKLLINKGAKVSIILNEQTGDQLQVQGNGNLDFGMDASGRMRLNGSYTITDGFYEMSLYNLVKRRFEILEGSKVSWYGDVLGAQLDVKARYDVETSASGLMALQTSSLGSADSQRFRQEAEFYVYLNIDGEILQPKISFGLDMPESERGLAGGEVYGYVQQVNQQEAQLNKQVFSLLVLNKFSASGSDGSGISGANIARDNLNDAISDQLNVFSDKLLGDSGFSLDFGLDSYTDYQGDNPEQRTTLDVAAQKKLLDDRLVVRVGSQVDVEGGNNNANDTETTPLIGNVSIAYLLTKDGRYRLKGFRRNQFENIIDGQLIVNGISLIFTREFNQFDELWRSLFSTKTKIKSSGEE</sequence>
<evidence type="ECO:0000256" key="4">
    <source>
        <dbReference type="ARBA" id="ARBA00023136"/>
    </source>
</evidence>
<dbReference type="PANTHER" id="PTHR36985:SF1">
    <property type="entry name" value="TRANSLOCATION AND ASSEMBLY MODULE SUBUNIT TAMB"/>
    <property type="match status" value="1"/>
</dbReference>
<dbReference type="EMBL" id="BAAAFG010000012">
    <property type="protein sequence ID" value="GAA0871766.1"/>
    <property type="molecule type" value="Genomic_DNA"/>
</dbReference>
<feature type="domain" description="Translocation and assembly module TamB C-terminal" evidence="5">
    <location>
        <begin position="1161"/>
        <end position="1619"/>
    </location>
</feature>
<accession>A0ABN1MFB7</accession>
<organism evidence="6 7">
    <name type="scientific">Gangjinia marincola</name>
    <dbReference type="NCBI Taxonomy" id="578463"/>
    <lineage>
        <taxon>Bacteria</taxon>
        <taxon>Pseudomonadati</taxon>
        <taxon>Bacteroidota</taxon>
        <taxon>Flavobacteriia</taxon>
        <taxon>Flavobacteriales</taxon>
        <taxon>Flavobacteriaceae</taxon>
        <taxon>Gangjinia</taxon>
    </lineage>
</organism>
<name>A0ABN1MFB7_9FLAO</name>
<evidence type="ECO:0000256" key="1">
    <source>
        <dbReference type="ARBA" id="ARBA00004167"/>
    </source>
</evidence>
<evidence type="ECO:0000256" key="2">
    <source>
        <dbReference type="ARBA" id="ARBA00022692"/>
    </source>
</evidence>
<dbReference type="Pfam" id="PF04357">
    <property type="entry name" value="TamB"/>
    <property type="match status" value="1"/>
</dbReference>
<gene>
    <name evidence="6" type="ORF">GCM10009117_09120</name>
</gene>
<keyword evidence="4" id="KW-0472">Membrane</keyword>
<reference evidence="6 7" key="1">
    <citation type="journal article" date="2019" name="Int. J. Syst. Evol. Microbiol.">
        <title>The Global Catalogue of Microorganisms (GCM) 10K type strain sequencing project: providing services to taxonomists for standard genome sequencing and annotation.</title>
        <authorList>
            <consortium name="The Broad Institute Genomics Platform"/>
            <consortium name="The Broad Institute Genome Sequencing Center for Infectious Disease"/>
            <person name="Wu L."/>
            <person name="Ma J."/>
        </authorList>
    </citation>
    <scope>NUCLEOTIDE SEQUENCE [LARGE SCALE GENOMIC DNA]</scope>
    <source>
        <strain evidence="6 7">JCM 16082</strain>
    </source>
</reference>
<proteinExistence type="predicted"/>
<evidence type="ECO:0000259" key="5">
    <source>
        <dbReference type="Pfam" id="PF04357"/>
    </source>
</evidence>
<evidence type="ECO:0000256" key="3">
    <source>
        <dbReference type="ARBA" id="ARBA00022989"/>
    </source>
</evidence>
<evidence type="ECO:0000313" key="6">
    <source>
        <dbReference type="EMBL" id="GAA0871766.1"/>
    </source>
</evidence>
<keyword evidence="7" id="KW-1185">Reference proteome</keyword>
<dbReference type="InterPro" id="IPR007452">
    <property type="entry name" value="TamB_C"/>
</dbReference>
<comment type="subcellular location">
    <subcellularLocation>
        <location evidence="1">Membrane</location>
        <topology evidence="1">Single-pass membrane protein</topology>
    </subcellularLocation>
</comment>
<dbReference type="PANTHER" id="PTHR36985">
    <property type="entry name" value="TRANSLOCATION AND ASSEMBLY MODULE SUBUNIT TAMB"/>
    <property type="match status" value="1"/>
</dbReference>
<keyword evidence="3" id="KW-1133">Transmembrane helix</keyword>
<dbReference type="RefSeq" id="WP_343764465.1">
    <property type="nucleotide sequence ID" value="NZ_BAAAFG010000012.1"/>
</dbReference>
<protein>
    <recommendedName>
        <fullName evidence="5">Translocation and assembly module TamB C-terminal domain-containing protein</fullName>
    </recommendedName>
</protein>
<keyword evidence="2" id="KW-0812">Transmembrane</keyword>
<evidence type="ECO:0000313" key="7">
    <source>
        <dbReference type="Proteomes" id="UP001500507"/>
    </source>
</evidence>
<comment type="caution">
    <text evidence="6">The sequence shown here is derived from an EMBL/GenBank/DDBJ whole genome shotgun (WGS) entry which is preliminary data.</text>
</comment>
<dbReference type="Proteomes" id="UP001500507">
    <property type="component" value="Unassembled WGS sequence"/>
</dbReference>